<name>A0ABR0B065_9CRUS</name>
<dbReference type="Proteomes" id="UP001234178">
    <property type="component" value="Unassembled WGS sequence"/>
</dbReference>
<reference evidence="1 2" key="1">
    <citation type="journal article" date="2023" name="Nucleic Acids Res.">
        <title>The hologenome of Daphnia magna reveals possible DNA methylation and microbiome-mediated evolution of the host genome.</title>
        <authorList>
            <person name="Chaturvedi A."/>
            <person name="Li X."/>
            <person name="Dhandapani V."/>
            <person name="Marshall H."/>
            <person name="Kissane S."/>
            <person name="Cuenca-Cambronero M."/>
            <person name="Asole G."/>
            <person name="Calvet F."/>
            <person name="Ruiz-Romero M."/>
            <person name="Marangio P."/>
            <person name="Guigo R."/>
            <person name="Rago D."/>
            <person name="Mirbahai L."/>
            <person name="Eastwood N."/>
            <person name="Colbourne J.K."/>
            <person name="Zhou J."/>
            <person name="Mallon E."/>
            <person name="Orsini L."/>
        </authorList>
    </citation>
    <scope>NUCLEOTIDE SEQUENCE [LARGE SCALE GENOMIC DNA]</scope>
    <source>
        <strain evidence="1">LRV0_1</strain>
    </source>
</reference>
<evidence type="ECO:0000313" key="2">
    <source>
        <dbReference type="Proteomes" id="UP001234178"/>
    </source>
</evidence>
<accession>A0ABR0B065</accession>
<comment type="caution">
    <text evidence="1">The sequence shown here is derived from an EMBL/GenBank/DDBJ whole genome shotgun (WGS) entry which is preliminary data.</text>
</comment>
<proteinExistence type="predicted"/>
<organism evidence="1 2">
    <name type="scientific">Daphnia magna</name>
    <dbReference type="NCBI Taxonomy" id="35525"/>
    <lineage>
        <taxon>Eukaryota</taxon>
        <taxon>Metazoa</taxon>
        <taxon>Ecdysozoa</taxon>
        <taxon>Arthropoda</taxon>
        <taxon>Crustacea</taxon>
        <taxon>Branchiopoda</taxon>
        <taxon>Diplostraca</taxon>
        <taxon>Cladocera</taxon>
        <taxon>Anomopoda</taxon>
        <taxon>Daphniidae</taxon>
        <taxon>Daphnia</taxon>
    </lineage>
</organism>
<evidence type="ECO:0000313" key="1">
    <source>
        <dbReference type="EMBL" id="KAK4030776.1"/>
    </source>
</evidence>
<dbReference type="EMBL" id="JAOYFB010000039">
    <property type="protein sequence ID" value="KAK4030776.1"/>
    <property type="molecule type" value="Genomic_DNA"/>
</dbReference>
<gene>
    <name evidence="1" type="ORF">OUZ56_024115</name>
</gene>
<sequence length="63" mass="6662">MKSALFETLPGNEGRFENAYVAVTTTTAAEFNRSLCIVQVAGNNPSSAISTTSIASMSTFLDQ</sequence>
<keyword evidence="2" id="KW-1185">Reference proteome</keyword>
<protein>
    <submittedName>
        <fullName evidence="1">Uncharacterized protein</fullName>
    </submittedName>
</protein>